<protein>
    <submittedName>
        <fullName evidence="1">Uncharacterized protein</fullName>
    </submittedName>
</protein>
<sequence length="147" mass="16799">MPLEFVLSGPIQIEDVTAGISMPNGDIMNMNSMLGFEGVMDEIESNLVYFTPDGEFYGNGFAGSWNYNQNDKTLTLTPHEMNMSKNFQNMQLGSIFKTGMPRTLDLIEQNNEYINFKMKMDYANSNIAQDMMPMNAKLTFRKYKTIK</sequence>
<evidence type="ECO:0000313" key="2">
    <source>
        <dbReference type="Proteomes" id="UP001185092"/>
    </source>
</evidence>
<dbReference type="AlphaFoldDB" id="A0AAE3XMI6"/>
<reference evidence="1" key="1">
    <citation type="submission" date="2023-07" db="EMBL/GenBank/DDBJ databases">
        <title>Genomic Encyclopedia of Type Strains, Phase IV (KMG-IV): sequencing the most valuable type-strain genomes for metagenomic binning, comparative biology and taxonomic classification.</title>
        <authorList>
            <person name="Goeker M."/>
        </authorList>
    </citation>
    <scope>NUCLEOTIDE SEQUENCE</scope>
    <source>
        <strain evidence="1">DSM 26174</strain>
    </source>
</reference>
<dbReference type="Proteomes" id="UP001185092">
    <property type="component" value="Unassembled WGS sequence"/>
</dbReference>
<dbReference type="EMBL" id="JAVDQD010000002">
    <property type="protein sequence ID" value="MDR6238718.1"/>
    <property type="molecule type" value="Genomic_DNA"/>
</dbReference>
<keyword evidence="2" id="KW-1185">Reference proteome</keyword>
<evidence type="ECO:0000313" key="1">
    <source>
        <dbReference type="EMBL" id="MDR6238718.1"/>
    </source>
</evidence>
<dbReference type="RefSeq" id="WP_309938224.1">
    <property type="nucleotide sequence ID" value="NZ_AP025305.1"/>
</dbReference>
<gene>
    <name evidence="1" type="ORF">HNQ88_001755</name>
</gene>
<organism evidence="1 2">
    <name type="scientific">Aureibacter tunicatorum</name>
    <dbReference type="NCBI Taxonomy" id="866807"/>
    <lineage>
        <taxon>Bacteria</taxon>
        <taxon>Pseudomonadati</taxon>
        <taxon>Bacteroidota</taxon>
        <taxon>Cytophagia</taxon>
        <taxon>Cytophagales</taxon>
        <taxon>Persicobacteraceae</taxon>
        <taxon>Aureibacter</taxon>
    </lineage>
</organism>
<name>A0AAE3XMI6_9BACT</name>
<comment type="caution">
    <text evidence="1">The sequence shown here is derived from an EMBL/GenBank/DDBJ whole genome shotgun (WGS) entry which is preliminary data.</text>
</comment>
<accession>A0AAE3XMI6</accession>
<proteinExistence type="predicted"/>